<dbReference type="Proteomes" id="UP000774326">
    <property type="component" value="Unassembled WGS sequence"/>
</dbReference>
<dbReference type="AlphaFoldDB" id="A0A9P8TQK8"/>
<protein>
    <submittedName>
        <fullName evidence="1">Uncharacterized protein</fullName>
    </submittedName>
</protein>
<gene>
    <name evidence="1" type="ORF">WICPIJ_000722</name>
</gene>
<keyword evidence="2" id="KW-1185">Reference proteome</keyword>
<proteinExistence type="predicted"/>
<sequence length="76" mass="8458">MMLTSLAEETPVTWMAWLFKVANNNKEANSVDLASVMIGLFCGQEAKCSETEETSLLEKSLKDKNKEATELAAWET</sequence>
<reference evidence="1" key="1">
    <citation type="journal article" date="2021" name="Open Biol.">
        <title>Shared evolutionary footprints suggest mitochondrial oxidative damage underlies multiple complex I losses in fungi.</title>
        <authorList>
            <person name="Schikora-Tamarit M.A."/>
            <person name="Marcet-Houben M."/>
            <person name="Nosek J."/>
            <person name="Gabaldon T."/>
        </authorList>
    </citation>
    <scope>NUCLEOTIDE SEQUENCE</scope>
    <source>
        <strain evidence="1">CBS2887</strain>
    </source>
</reference>
<organism evidence="1 2">
    <name type="scientific">Wickerhamomyces pijperi</name>
    <name type="common">Yeast</name>
    <name type="synonym">Pichia pijperi</name>
    <dbReference type="NCBI Taxonomy" id="599730"/>
    <lineage>
        <taxon>Eukaryota</taxon>
        <taxon>Fungi</taxon>
        <taxon>Dikarya</taxon>
        <taxon>Ascomycota</taxon>
        <taxon>Saccharomycotina</taxon>
        <taxon>Saccharomycetes</taxon>
        <taxon>Phaffomycetales</taxon>
        <taxon>Wickerhamomycetaceae</taxon>
        <taxon>Wickerhamomyces</taxon>
    </lineage>
</organism>
<evidence type="ECO:0000313" key="1">
    <source>
        <dbReference type="EMBL" id="KAH3688293.1"/>
    </source>
</evidence>
<evidence type="ECO:0000313" key="2">
    <source>
        <dbReference type="Proteomes" id="UP000774326"/>
    </source>
</evidence>
<accession>A0A9P8TQK8</accession>
<name>A0A9P8TQK8_WICPI</name>
<dbReference type="EMBL" id="JAEUBG010000444">
    <property type="protein sequence ID" value="KAH3688293.1"/>
    <property type="molecule type" value="Genomic_DNA"/>
</dbReference>
<reference evidence="1" key="2">
    <citation type="submission" date="2021-01" db="EMBL/GenBank/DDBJ databases">
        <authorList>
            <person name="Schikora-Tamarit M.A."/>
        </authorList>
    </citation>
    <scope>NUCLEOTIDE SEQUENCE</scope>
    <source>
        <strain evidence="1">CBS2887</strain>
    </source>
</reference>
<comment type="caution">
    <text evidence="1">The sequence shown here is derived from an EMBL/GenBank/DDBJ whole genome shotgun (WGS) entry which is preliminary data.</text>
</comment>